<evidence type="ECO:0000256" key="4">
    <source>
        <dbReference type="ARBA" id="ARBA00022989"/>
    </source>
</evidence>
<feature type="region of interest" description="Disordered" evidence="6">
    <location>
        <begin position="1"/>
        <end position="46"/>
    </location>
</feature>
<evidence type="ECO:0000256" key="3">
    <source>
        <dbReference type="ARBA" id="ARBA00022692"/>
    </source>
</evidence>
<comment type="similarity">
    <text evidence="2">Belongs to the CCC1 family.</text>
</comment>
<dbReference type="EMBL" id="BPWL01000010">
    <property type="protein sequence ID" value="GJJ14794.1"/>
    <property type="molecule type" value="Genomic_DNA"/>
</dbReference>
<keyword evidence="3 7" id="KW-0812">Transmembrane</keyword>
<name>A0AAV5ANQ8_9AGAM</name>
<dbReference type="GO" id="GO:0012505">
    <property type="term" value="C:endomembrane system"/>
    <property type="evidence" value="ECO:0007669"/>
    <property type="project" value="UniProtKB-SubCell"/>
</dbReference>
<proteinExistence type="inferred from homology"/>
<gene>
    <name evidence="8" type="ORF">Clacol_009062</name>
</gene>
<keyword evidence="9" id="KW-1185">Reference proteome</keyword>
<feature type="transmembrane region" description="Helical" evidence="7">
    <location>
        <begin position="304"/>
        <end position="329"/>
    </location>
</feature>
<feature type="compositionally biased region" description="Polar residues" evidence="6">
    <location>
        <begin position="1"/>
        <end position="10"/>
    </location>
</feature>
<evidence type="ECO:0000313" key="9">
    <source>
        <dbReference type="Proteomes" id="UP001050691"/>
    </source>
</evidence>
<reference evidence="8" key="1">
    <citation type="submission" date="2021-10" db="EMBL/GenBank/DDBJ databases">
        <title>De novo Genome Assembly of Clathrus columnatus (Basidiomycota, Fungi) Using Illumina and Nanopore Sequence Data.</title>
        <authorList>
            <person name="Ogiso-Tanaka E."/>
            <person name="Itagaki H."/>
            <person name="Hosoya T."/>
            <person name="Hosaka K."/>
        </authorList>
    </citation>
    <scope>NUCLEOTIDE SEQUENCE</scope>
    <source>
        <strain evidence="8">MO-923</strain>
    </source>
</reference>
<evidence type="ECO:0000256" key="7">
    <source>
        <dbReference type="SAM" id="Phobius"/>
    </source>
</evidence>
<organism evidence="8 9">
    <name type="scientific">Clathrus columnatus</name>
    <dbReference type="NCBI Taxonomy" id="1419009"/>
    <lineage>
        <taxon>Eukaryota</taxon>
        <taxon>Fungi</taxon>
        <taxon>Dikarya</taxon>
        <taxon>Basidiomycota</taxon>
        <taxon>Agaricomycotina</taxon>
        <taxon>Agaricomycetes</taxon>
        <taxon>Phallomycetidae</taxon>
        <taxon>Phallales</taxon>
        <taxon>Clathraceae</taxon>
        <taxon>Clathrus</taxon>
    </lineage>
</organism>
<keyword evidence="4 7" id="KW-1133">Transmembrane helix</keyword>
<protein>
    <recommendedName>
        <fullName evidence="10">Membrane fraction protein</fullName>
    </recommendedName>
</protein>
<feature type="transmembrane region" description="Helical" evidence="7">
    <location>
        <begin position="241"/>
        <end position="261"/>
    </location>
</feature>
<dbReference type="CDD" id="cd02435">
    <property type="entry name" value="CCC1"/>
    <property type="match status" value="1"/>
</dbReference>
<dbReference type="Pfam" id="PF01988">
    <property type="entry name" value="VIT1"/>
    <property type="match status" value="1"/>
</dbReference>
<accession>A0AAV5ANQ8</accession>
<sequence length="336" mass="35622">MSSGNVSNGSEDTEVPRSVPLPRRIDEDGQGQGLKKPPIWSLNSANDPTVLTPLRTKCDRHGRPDGVCCKELIDEDDRQLIDPDVVRDVIIGLSDGLTVPFALTAGLSSLGESKLVVVGGVAELIAGAISMGIGGFLASQSERDHYRFLRKQTAARVVRSCDGEMEREVHAILGPVGVDERLSRKVADCLRKVELDSHGLGATSGTSTEEDGGLRWSQDVGLTAFLLKFGEGLEEVPTRRLYVSAFTIGMGYLVGGLIPLLPYFFTPYAKEGLYWSCVVTGIVLLAFGAVKARVTGAGTGVSGYIWGAVSMLFVGGCAAGAAYGIVAAIEKFNNDA</sequence>
<evidence type="ECO:0000256" key="5">
    <source>
        <dbReference type="ARBA" id="ARBA00023136"/>
    </source>
</evidence>
<evidence type="ECO:0000256" key="2">
    <source>
        <dbReference type="ARBA" id="ARBA00007049"/>
    </source>
</evidence>
<evidence type="ECO:0000256" key="1">
    <source>
        <dbReference type="ARBA" id="ARBA00004127"/>
    </source>
</evidence>
<keyword evidence="5 7" id="KW-0472">Membrane</keyword>
<evidence type="ECO:0000313" key="8">
    <source>
        <dbReference type="EMBL" id="GJJ14794.1"/>
    </source>
</evidence>
<comment type="caution">
    <text evidence="8">The sequence shown here is derived from an EMBL/GenBank/DDBJ whole genome shotgun (WGS) entry which is preliminary data.</text>
</comment>
<dbReference type="Proteomes" id="UP001050691">
    <property type="component" value="Unassembled WGS sequence"/>
</dbReference>
<dbReference type="InterPro" id="IPR008217">
    <property type="entry name" value="Ccc1_fam"/>
</dbReference>
<dbReference type="GO" id="GO:0030026">
    <property type="term" value="P:intracellular manganese ion homeostasis"/>
    <property type="evidence" value="ECO:0007669"/>
    <property type="project" value="InterPro"/>
</dbReference>
<dbReference type="GO" id="GO:0005384">
    <property type="term" value="F:manganese ion transmembrane transporter activity"/>
    <property type="evidence" value="ECO:0007669"/>
    <property type="project" value="InterPro"/>
</dbReference>
<evidence type="ECO:0008006" key="10">
    <source>
        <dbReference type="Google" id="ProtNLM"/>
    </source>
</evidence>
<feature type="transmembrane region" description="Helical" evidence="7">
    <location>
        <begin position="273"/>
        <end position="292"/>
    </location>
</feature>
<evidence type="ECO:0000256" key="6">
    <source>
        <dbReference type="SAM" id="MobiDB-lite"/>
    </source>
</evidence>
<dbReference type="AlphaFoldDB" id="A0AAV5ANQ8"/>
<dbReference type="PANTHER" id="PTHR31851">
    <property type="entry name" value="FE(2+)/MN(2+) TRANSPORTER PCL1"/>
    <property type="match status" value="1"/>
</dbReference>
<comment type="subcellular location">
    <subcellularLocation>
        <location evidence="1">Endomembrane system</location>
        <topology evidence="1">Multi-pass membrane protein</topology>
    </subcellularLocation>
</comment>